<dbReference type="EMBL" id="CABVIH010000029">
    <property type="protein sequence ID" value="VVP45434.1"/>
    <property type="molecule type" value="Genomic_DNA"/>
</dbReference>
<organism evidence="1 2">
    <name type="scientific">Pseudomonas fluorescens</name>
    <dbReference type="NCBI Taxonomy" id="294"/>
    <lineage>
        <taxon>Bacteria</taxon>
        <taxon>Pseudomonadati</taxon>
        <taxon>Pseudomonadota</taxon>
        <taxon>Gammaproteobacteria</taxon>
        <taxon>Pseudomonadales</taxon>
        <taxon>Pseudomonadaceae</taxon>
        <taxon>Pseudomonas</taxon>
    </lineage>
</organism>
<dbReference type="Proteomes" id="UP000375525">
    <property type="component" value="Unassembled WGS sequence"/>
</dbReference>
<name>A0A5E7P6Z7_PSEFL</name>
<gene>
    <name evidence="1" type="ORF">PS880_05072</name>
</gene>
<protein>
    <submittedName>
        <fullName evidence="1">Uncharacterized protein</fullName>
    </submittedName>
</protein>
<accession>A0A5E7P6Z7</accession>
<evidence type="ECO:0000313" key="1">
    <source>
        <dbReference type="EMBL" id="VVP45434.1"/>
    </source>
</evidence>
<proteinExistence type="predicted"/>
<dbReference type="RefSeq" id="WP_150781937.1">
    <property type="nucleotide sequence ID" value="NZ_CABVIH010000029.1"/>
</dbReference>
<reference evidence="1 2" key="1">
    <citation type="submission" date="2019-09" db="EMBL/GenBank/DDBJ databases">
        <authorList>
            <person name="Chandra G."/>
            <person name="Truman W A."/>
        </authorList>
    </citation>
    <scope>NUCLEOTIDE SEQUENCE [LARGE SCALE GENOMIC DNA]</scope>
    <source>
        <strain evidence="1">PS880</strain>
    </source>
</reference>
<sequence>MAANLDPPTPHLPTGSLQEAWQDIARRLEQARDWNALELRTEHAQGWTSALLLAQVIDLDTYHAMVCVREHLYVRASSACRRPNNERL</sequence>
<dbReference type="AlphaFoldDB" id="A0A5E7P6Z7"/>
<evidence type="ECO:0000313" key="2">
    <source>
        <dbReference type="Proteomes" id="UP000375525"/>
    </source>
</evidence>